<dbReference type="EMBL" id="BLAL01000197">
    <property type="protein sequence ID" value="GES91018.1"/>
    <property type="molecule type" value="Genomic_DNA"/>
</dbReference>
<name>A0A8H3LTH0_9GLOM</name>
<evidence type="ECO:0000313" key="1">
    <source>
        <dbReference type="EMBL" id="GES91018.1"/>
    </source>
</evidence>
<evidence type="ECO:0000313" key="2">
    <source>
        <dbReference type="Proteomes" id="UP000615446"/>
    </source>
</evidence>
<accession>A0A8H3LTH0</accession>
<gene>
    <name evidence="1" type="ORF">RCL2_001785100</name>
</gene>
<proteinExistence type="predicted"/>
<dbReference type="Proteomes" id="UP000615446">
    <property type="component" value="Unassembled WGS sequence"/>
</dbReference>
<dbReference type="AlphaFoldDB" id="A0A8H3LTH0"/>
<reference evidence="1" key="1">
    <citation type="submission" date="2019-10" db="EMBL/GenBank/DDBJ databases">
        <title>Conservation and host-specific expression of non-tandemly repeated heterogenous ribosome RNA gene in arbuscular mycorrhizal fungi.</title>
        <authorList>
            <person name="Maeda T."/>
            <person name="Kobayashi Y."/>
            <person name="Nakagawa T."/>
            <person name="Ezawa T."/>
            <person name="Yamaguchi K."/>
            <person name="Bino T."/>
            <person name="Nishimoto Y."/>
            <person name="Shigenobu S."/>
            <person name="Kawaguchi M."/>
        </authorList>
    </citation>
    <scope>NUCLEOTIDE SEQUENCE</scope>
    <source>
        <strain evidence="1">HR1</strain>
    </source>
</reference>
<sequence>MLRGFTAIKPCPDDRIIPFIFLNQSKLNQIDCWSEFNEKFTQECQEVLIELDTKLQIINKIIKGQETKMKIENAYIEANESGKSFL</sequence>
<organism evidence="1 2">
    <name type="scientific">Rhizophagus clarus</name>
    <dbReference type="NCBI Taxonomy" id="94130"/>
    <lineage>
        <taxon>Eukaryota</taxon>
        <taxon>Fungi</taxon>
        <taxon>Fungi incertae sedis</taxon>
        <taxon>Mucoromycota</taxon>
        <taxon>Glomeromycotina</taxon>
        <taxon>Glomeromycetes</taxon>
        <taxon>Glomerales</taxon>
        <taxon>Glomeraceae</taxon>
        <taxon>Rhizophagus</taxon>
    </lineage>
</organism>
<protein>
    <submittedName>
        <fullName evidence="1">Uncharacterized protein</fullName>
    </submittedName>
</protein>
<comment type="caution">
    <text evidence="1">The sequence shown here is derived from an EMBL/GenBank/DDBJ whole genome shotgun (WGS) entry which is preliminary data.</text>
</comment>